<evidence type="ECO:0000256" key="1">
    <source>
        <dbReference type="SAM" id="MobiDB-lite"/>
    </source>
</evidence>
<feature type="region of interest" description="Disordered" evidence="1">
    <location>
        <begin position="1"/>
        <end position="30"/>
    </location>
</feature>
<proteinExistence type="predicted"/>
<keyword evidence="2" id="KW-0670">Pyruvate</keyword>
<dbReference type="EMBL" id="AGJK01000437">
    <property type="protein sequence ID" value="EHP78388.1"/>
    <property type="molecule type" value="Genomic_DNA"/>
</dbReference>
<dbReference type="AlphaFoldDB" id="H1KUY3"/>
<accession>H1KUY3</accession>
<protein>
    <submittedName>
        <fullName evidence="2">Phosphoenolpyruvate carboxylase</fullName>
    </submittedName>
</protein>
<reference evidence="2 3" key="1">
    <citation type="submission" date="2011-09" db="EMBL/GenBank/DDBJ databases">
        <title>The draft genome of Methylobacterium extorquens DSM 13060.</title>
        <authorList>
            <consortium name="US DOE Joint Genome Institute (JGI-PGF)"/>
            <person name="Lucas S."/>
            <person name="Han J."/>
            <person name="Lapidus A."/>
            <person name="Cheng J.-F."/>
            <person name="Goodwin L."/>
            <person name="Pitluck S."/>
            <person name="Peters L."/>
            <person name="Land M.L."/>
            <person name="Hauser L."/>
            <person name="Koskimaki J."/>
            <person name="Halonen O."/>
            <person name="Pirttila A."/>
            <person name="Frank C."/>
            <person name="Woyke T.J."/>
        </authorList>
    </citation>
    <scope>NUCLEOTIDE SEQUENCE [LARGE SCALE GENOMIC DNA]</scope>
    <source>
        <strain evidence="2 3">DSM 13060</strain>
    </source>
</reference>
<organism evidence="2 3">
    <name type="scientific">Methylorubrum extorquens DSM 13060</name>
    <dbReference type="NCBI Taxonomy" id="882800"/>
    <lineage>
        <taxon>Bacteria</taxon>
        <taxon>Pseudomonadati</taxon>
        <taxon>Pseudomonadota</taxon>
        <taxon>Alphaproteobacteria</taxon>
        <taxon>Hyphomicrobiales</taxon>
        <taxon>Methylobacteriaceae</taxon>
        <taxon>Methylorubrum</taxon>
    </lineage>
</organism>
<name>H1KUY3_METEX</name>
<evidence type="ECO:0000313" key="3">
    <source>
        <dbReference type="Proteomes" id="UP000004382"/>
    </source>
</evidence>
<feature type="non-terminal residue" evidence="2">
    <location>
        <position position="119"/>
    </location>
</feature>
<comment type="caution">
    <text evidence="2">The sequence shown here is derived from an EMBL/GenBank/DDBJ whole genome shotgun (WGS) entry which is preliminary data.</text>
</comment>
<evidence type="ECO:0000313" key="2">
    <source>
        <dbReference type="EMBL" id="EHP78388.1"/>
    </source>
</evidence>
<gene>
    <name evidence="2" type="ORF">MetexDRAFT_6446</name>
</gene>
<sequence>MPLEDPRSGPPQPSTHASGHPTAAPARPADRDLEAELLDLVARTREQASEDPFRNPVLAVTLAITRQLDRDEIGEPDLDALLATLRRRALTDRAERLRAYVGLDADAATGEAAPAVEVA</sequence>
<dbReference type="Proteomes" id="UP000004382">
    <property type="component" value="Unassembled WGS sequence"/>
</dbReference>